<gene>
    <name evidence="3" type="ORF">XTPLMG730_3457</name>
</gene>
<evidence type="ECO:0000256" key="1">
    <source>
        <dbReference type="SAM" id="MobiDB-lite"/>
    </source>
</evidence>
<evidence type="ECO:0000313" key="4">
    <source>
        <dbReference type="Proteomes" id="UP000045978"/>
    </source>
</evidence>
<dbReference type="Gene3D" id="3.30.1460.30">
    <property type="entry name" value="YgaC/TfoX-N like chaperone"/>
    <property type="match status" value="1"/>
</dbReference>
<evidence type="ECO:0000259" key="2">
    <source>
        <dbReference type="Pfam" id="PF04993"/>
    </source>
</evidence>
<name>A0A0K3AA01_9XANT</name>
<protein>
    <recommendedName>
        <fullName evidence="2">TfoX N-terminal domain-containing protein</fullName>
    </recommendedName>
</protein>
<feature type="compositionally biased region" description="Low complexity" evidence="1">
    <location>
        <begin position="109"/>
        <end position="124"/>
    </location>
</feature>
<dbReference type="SUPFAM" id="SSF159894">
    <property type="entry name" value="YgaC/TfoX-N like"/>
    <property type="match status" value="1"/>
</dbReference>
<proteinExistence type="predicted"/>
<sequence length="136" mass="14743">MQNPVSTQAQSDAMASDASYVDYVLEQAALGAALTCKKMFGEYALYLDGKVVAFVCDNQVFVKPTAAGRALLGEVVEQAPYPGGKPHYLIDEGLEDRTVLQRLLRATAQALPAPNRPRPANAQAGRRRRARSRVVP</sequence>
<dbReference type="InterPro" id="IPR007076">
    <property type="entry name" value="TfoX_N"/>
</dbReference>
<dbReference type="AlphaFoldDB" id="A0A0K3AA01"/>
<dbReference type="Pfam" id="PF04993">
    <property type="entry name" value="TfoX_N"/>
    <property type="match status" value="1"/>
</dbReference>
<dbReference type="EMBL" id="CXOJ01000095">
    <property type="protein sequence ID" value="CTP92340.1"/>
    <property type="molecule type" value="Genomic_DNA"/>
</dbReference>
<feature type="region of interest" description="Disordered" evidence="1">
    <location>
        <begin position="109"/>
        <end position="136"/>
    </location>
</feature>
<accession>A0A0K3AA01</accession>
<dbReference type="Proteomes" id="UP000045978">
    <property type="component" value="Unassembled WGS sequence"/>
</dbReference>
<feature type="domain" description="TfoX N-terminal" evidence="2">
    <location>
        <begin position="33"/>
        <end position="110"/>
    </location>
</feature>
<organism evidence="3 4">
    <name type="scientific">Xanthomonas graminis pv. phlei</name>
    <dbReference type="NCBI Taxonomy" id="487906"/>
    <lineage>
        <taxon>Bacteria</taxon>
        <taxon>Pseudomonadati</taxon>
        <taxon>Pseudomonadota</taxon>
        <taxon>Gammaproteobacteria</taxon>
        <taxon>Lysobacterales</taxon>
        <taxon>Lysobacteraceae</taxon>
        <taxon>Xanthomonas</taxon>
        <taxon>Xanthomonas translucens group</taxon>
        <taxon>Xanthomonas graminis</taxon>
    </lineage>
</organism>
<reference evidence="3 4" key="1">
    <citation type="submission" date="2015-07" db="EMBL/GenBank/DDBJ databases">
        <authorList>
            <person name="Noorani M."/>
        </authorList>
    </citation>
    <scope>NUCLEOTIDE SEQUENCE [LARGE SCALE GENOMIC DNA]</scope>
    <source>
        <strain evidence="3">LMG730</strain>
    </source>
</reference>
<evidence type="ECO:0000313" key="3">
    <source>
        <dbReference type="EMBL" id="CTP92340.1"/>
    </source>
</evidence>
<feature type="compositionally biased region" description="Basic residues" evidence="1">
    <location>
        <begin position="125"/>
        <end position="136"/>
    </location>
</feature>